<evidence type="ECO:0000256" key="1">
    <source>
        <dbReference type="ARBA" id="ARBA00001933"/>
    </source>
</evidence>
<evidence type="ECO:0000259" key="13">
    <source>
        <dbReference type="Pfam" id="PF00291"/>
    </source>
</evidence>
<sequence>MQGKDYEKPHIACMEMHTRIPTNSCMQESTMKNNKKSKFGKYGGQFVPEVLMPALYELEESYKKYKEDPQFNAELHDYRSNFAGRPTPLYHARRLSKKYGITIYLKREDLVHGGAHKLNNTIGQTLLAKYMGKKRIIAETGAGQHGTAAAMAASSIGIPSEIYMGAKDIKRQQMNVYRMKLLGAKVHTVTSGSQTLKDAINEAMRDWATNVETTFYVLGSIVGPHPYPAMVHDFQSIIGNETKAQILEKEGRLPDSIIACTGGGSNAMGIFHPFLNEDVELYAIEAGGSGLKTTKTAALHSASLCVGEDGVLHGARTKILQDKYGQILESSSIAPGLDYAGVGPELSRLVDCGRVIADNIQDFEALEAFHELSQLEGIIPALESSHAVAYLKKADDLGDLVIINVSGRGDKDLSTVMDMQI</sequence>
<evidence type="ECO:0000256" key="11">
    <source>
        <dbReference type="ARBA" id="ARBA00049047"/>
    </source>
</evidence>
<dbReference type="EMBL" id="WNEG01000015">
    <property type="protein sequence ID" value="NMG82671.1"/>
    <property type="molecule type" value="Genomic_DNA"/>
</dbReference>
<evidence type="ECO:0000256" key="7">
    <source>
        <dbReference type="ARBA" id="ARBA00022822"/>
    </source>
</evidence>
<feature type="domain" description="Tryptophan synthase beta chain-like PALP" evidence="13">
    <location>
        <begin position="83"/>
        <end position="400"/>
    </location>
</feature>
<evidence type="ECO:0000256" key="4">
    <source>
        <dbReference type="ARBA" id="ARBA00009982"/>
    </source>
</evidence>
<comment type="pathway">
    <text evidence="3 12">Amino-acid biosynthesis; L-tryptophan biosynthesis; L-tryptophan from chorismate: step 5/5.</text>
</comment>
<evidence type="ECO:0000256" key="8">
    <source>
        <dbReference type="ARBA" id="ARBA00022898"/>
    </source>
</evidence>
<comment type="caution">
    <text evidence="14">The sequence shown here is derived from an EMBL/GenBank/DDBJ whole genome shotgun (WGS) entry which is preliminary data.</text>
</comment>
<evidence type="ECO:0000256" key="2">
    <source>
        <dbReference type="ARBA" id="ARBA00002786"/>
    </source>
</evidence>
<dbReference type="GO" id="GO:0004834">
    <property type="term" value="F:tryptophan synthase activity"/>
    <property type="evidence" value="ECO:0007669"/>
    <property type="project" value="UniProtKB-UniRule"/>
</dbReference>
<dbReference type="InterPro" id="IPR006654">
    <property type="entry name" value="Trp_synth_beta"/>
</dbReference>
<comment type="similarity">
    <text evidence="4 12">Belongs to the TrpB family.</text>
</comment>
<gene>
    <name evidence="12 14" type="primary">trpB</name>
    <name evidence="14" type="ORF">GIS02_00490</name>
</gene>
<dbReference type="InterPro" id="IPR001926">
    <property type="entry name" value="TrpB-like_PALP"/>
</dbReference>
<keyword evidence="10 12" id="KW-0456">Lyase</keyword>
<dbReference type="PIRSF" id="PIRSF001413">
    <property type="entry name" value="Trp_syn_beta"/>
    <property type="match status" value="1"/>
</dbReference>
<dbReference type="PANTHER" id="PTHR48077:SF3">
    <property type="entry name" value="TRYPTOPHAN SYNTHASE"/>
    <property type="match status" value="1"/>
</dbReference>
<dbReference type="UniPathway" id="UPA00035">
    <property type="reaction ID" value="UER00044"/>
</dbReference>
<comment type="catalytic activity">
    <reaction evidence="11 12">
        <text>(1S,2R)-1-C-(indol-3-yl)glycerol 3-phosphate + L-serine = D-glyceraldehyde 3-phosphate + L-tryptophan + H2O</text>
        <dbReference type="Rhea" id="RHEA:10532"/>
        <dbReference type="ChEBI" id="CHEBI:15377"/>
        <dbReference type="ChEBI" id="CHEBI:33384"/>
        <dbReference type="ChEBI" id="CHEBI:57912"/>
        <dbReference type="ChEBI" id="CHEBI:58866"/>
        <dbReference type="ChEBI" id="CHEBI:59776"/>
        <dbReference type="EC" id="4.2.1.20"/>
    </reaction>
</comment>
<keyword evidence="6 12" id="KW-0028">Amino-acid biosynthesis</keyword>
<dbReference type="AlphaFoldDB" id="A0A848D8T3"/>
<dbReference type="EC" id="4.2.1.20" evidence="12"/>
<evidence type="ECO:0000256" key="9">
    <source>
        <dbReference type="ARBA" id="ARBA00023141"/>
    </source>
</evidence>
<evidence type="ECO:0000313" key="15">
    <source>
        <dbReference type="Proteomes" id="UP000606580"/>
    </source>
</evidence>
<evidence type="ECO:0000256" key="5">
    <source>
        <dbReference type="ARBA" id="ARBA00011270"/>
    </source>
</evidence>
<dbReference type="FunFam" id="3.40.50.1100:FF:000001">
    <property type="entry name" value="Tryptophan synthase beta chain"/>
    <property type="match status" value="1"/>
</dbReference>
<feature type="modified residue" description="N6-(pyridoxal phosphate)lysine" evidence="12">
    <location>
        <position position="117"/>
    </location>
</feature>
<dbReference type="CDD" id="cd06446">
    <property type="entry name" value="Trp-synth_B"/>
    <property type="match status" value="1"/>
</dbReference>
<dbReference type="Proteomes" id="UP000606580">
    <property type="component" value="Unassembled WGS sequence"/>
</dbReference>
<protein>
    <recommendedName>
        <fullName evidence="12">Tryptophan synthase beta chain</fullName>
        <ecNumber evidence="12">4.2.1.20</ecNumber>
    </recommendedName>
</protein>
<comment type="subunit">
    <text evidence="5 12">Tetramer of two alpha and two beta chains.</text>
</comment>
<dbReference type="PANTHER" id="PTHR48077">
    <property type="entry name" value="TRYPTOPHAN SYNTHASE-RELATED"/>
    <property type="match status" value="1"/>
</dbReference>
<accession>A0A848D8T3</accession>
<evidence type="ECO:0000256" key="12">
    <source>
        <dbReference type="HAMAP-Rule" id="MF_00133"/>
    </source>
</evidence>
<dbReference type="GO" id="GO:0005737">
    <property type="term" value="C:cytoplasm"/>
    <property type="evidence" value="ECO:0007669"/>
    <property type="project" value="TreeGrafter"/>
</dbReference>
<evidence type="ECO:0000256" key="6">
    <source>
        <dbReference type="ARBA" id="ARBA00022605"/>
    </source>
</evidence>
<name>A0A848D8T3_9EURY</name>
<dbReference type="SUPFAM" id="SSF53686">
    <property type="entry name" value="Tryptophan synthase beta subunit-like PLP-dependent enzymes"/>
    <property type="match status" value="1"/>
</dbReference>
<dbReference type="Pfam" id="PF00291">
    <property type="entry name" value="PALP"/>
    <property type="match status" value="1"/>
</dbReference>
<organism evidence="14 15">
    <name type="scientific">Candidatus Ethanoperedens thermophilum</name>
    <dbReference type="NCBI Taxonomy" id="2766897"/>
    <lineage>
        <taxon>Archaea</taxon>
        <taxon>Methanobacteriati</taxon>
        <taxon>Methanobacteriota</taxon>
        <taxon>Stenosarchaea group</taxon>
        <taxon>Methanomicrobia</taxon>
        <taxon>Methanosarcinales</taxon>
        <taxon>Methanosarcinales incertae sedis</taxon>
        <taxon>GOM Arc I cluster</taxon>
        <taxon>Candidatus Ethanoperedens</taxon>
    </lineage>
</organism>
<dbReference type="Gene3D" id="3.40.50.1100">
    <property type="match status" value="2"/>
</dbReference>
<dbReference type="FunFam" id="3.40.50.1100:FF:000004">
    <property type="entry name" value="Tryptophan synthase beta chain"/>
    <property type="match status" value="1"/>
</dbReference>
<keyword evidence="7 12" id="KW-0822">Tryptophan biosynthesis</keyword>
<evidence type="ECO:0000313" key="14">
    <source>
        <dbReference type="EMBL" id="NMG82671.1"/>
    </source>
</evidence>
<evidence type="ECO:0000256" key="10">
    <source>
        <dbReference type="ARBA" id="ARBA00023239"/>
    </source>
</evidence>
<comment type="function">
    <text evidence="2 12">The beta subunit is responsible for the synthesis of L-tryptophan from indole and L-serine.</text>
</comment>
<comment type="cofactor">
    <cofactor evidence="1 12">
        <name>pyridoxal 5'-phosphate</name>
        <dbReference type="ChEBI" id="CHEBI:597326"/>
    </cofactor>
</comment>
<dbReference type="HAMAP" id="MF_00133">
    <property type="entry name" value="Trp_synth_beta"/>
    <property type="match status" value="1"/>
</dbReference>
<proteinExistence type="inferred from homology"/>
<dbReference type="PROSITE" id="PS00168">
    <property type="entry name" value="TRP_SYNTHASE_BETA"/>
    <property type="match status" value="1"/>
</dbReference>
<dbReference type="InterPro" id="IPR023026">
    <property type="entry name" value="Trp_synth_beta/beta-like"/>
</dbReference>
<dbReference type="InterPro" id="IPR036052">
    <property type="entry name" value="TrpB-like_PALP_sf"/>
</dbReference>
<keyword evidence="9 12" id="KW-0057">Aromatic amino acid biosynthesis</keyword>
<evidence type="ECO:0000256" key="3">
    <source>
        <dbReference type="ARBA" id="ARBA00004733"/>
    </source>
</evidence>
<dbReference type="InterPro" id="IPR006653">
    <property type="entry name" value="Trp_synth_b_CS"/>
</dbReference>
<reference evidence="14" key="1">
    <citation type="journal article" date="2020" name="MBio">
        <title>'Candidatus Ethanoperedens,' a Thermophilic Genus of Archaea Mediating the Anaerobic Oxidation of Ethane.</title>
        <authorList>
            <person name="Hahn C.J."/>
            <person name="Laso-Perez R."/>
            <person name="Vulcano F."/>
            <person name="Vaziourakis K.M."/>
            <person name="Stokke R."/>
            <person name="Steen I.H."/>
            <person name="Teske A."/>
            <person name="Boetius A."/>
            <person name="Liebeke M."/>
            <person name="Amann R."/>
            <person name="Knittel K."/>
            <person name="Wegener G."/>
        </authorList>
    </citation>
    <scope>NUCLEOTIDE SEQUENCE</scope>
    <source>
        <strain evidence="14">GoM-Arc1-LC-WB58</strain>
    </source>
</reference>
<keyword evidence="8 12" id="KW-0663">Pyridoxal phosphate</keyword>
<dbReference type="NCBIfam" id="TIGR00263">
    <property type="entry name" value="trpB"/>
    <property type="match status" value="1"/>
</dbReference>